<evidence type="ECO:0000313" key="4">
    <source>
        <dbReference type="EMBL" id="WOH10242.1"/>
    </source>
</evidence>
<evidence type="ECO:0000256" key="1">
    <source>
        <dbReference type="SAM" id="SignalP"/>
    </source>
</evidence>
<evidence type="ECO:0008006" key="6">
    <source>
        <dbReference type="Google" id="ProtNLM"/>
    </source>
</evidence>
<feature type="domain" description="GRPD C-terminal" evidence="3">
    <location>
        <begin position="570"/>
        <end position="699"/>
    </location>
</feature>
<dbReference type="PANTHER" id="PTHR34365">
    <property type="entry name" value="ENOLASE (DUF1399)"/>
    <property type="match status" value="1"/>
</dbReference>
<dbReference type="EMBL" id="CP093349">
    <property type="protein sequence ID" value="WOH10242.1"/>
    <property type="molecule type" value="Genomic_DNA"/>
</dbReference>
<sequence length="842" mass="93682">MKKFLTSTSRFLGLSAASAHTCCLAPFCFHATSHFSTKPNPDHPSKPKLHFPFFSRLQDLLVELLVEKSKVGVEEIEWSKAQQIVISEDLVATAKQQLQFLAAVDRNRWLYKGPALQRSIYRYNACWLPLLAKNAESQISKGPLVVPLDCEWVWHCHRLNPVRYISDCKKFYGRILDNCNVLSSIEGTSGRETEKIWGRLYPDEPYSFDPDTSCWDKTLDNAADAEKHTTYDLVLAIERQSPFFYQVSRPHMKNDLFLEAVVARYKGFLHLINKNREHMLKRFCVPTYDIDLIWHSHQLHPVSYCKDMVKLIGKVLKHDDTDSDRTKGQKLDVGFSETTSQWEQIFGSRYWRSGSMYRGAAPSPLITIPFVSKSMTNKIVSTDVQQQIISLPELKSVEVNSYPNSTLTEFVEIKNLPEELKGSVYVSFSKAQPDAIFNTKRKLNIFSEYGEKQVALFNCEPSGLLLFEVFVHSNSNLPISKPKALGSATISLEDFLVPVSSISVEKWLEVVPPSGLVSSNPICIRAALSFNIPSPATRVLHMVRSPPFLKGSRFSPLPEVQFAKSWTHISDENGNKLISLQMREFKEPGDELLKKDVIGITESGETHTLAKLVGTKWYFIDSSWSVRILTSVDIGVPLFELTGHRTVRYFPGRKLEYEPKHCEKSRSDLDFLTAVQFSAEDPYGRAVALVDLKYGIYKVQEDWFVIPGIILGFIYSETLRKKGYSGLANFASENPKEGALIQGVNTCDEKEQKNDFGGEEKKLELSPDGAEGNAVAPLIRGCGSCQSECGYLTRTLDSGGCGSGRGVECGNMLKSDGSGGCGVSGGCGGCGGGCGGCGGGCG</sequence>
<dbReference type="Pfam" id="PF25334">
    <property type="entry name" value="C2_GRDP"/>
    <property type="match status" value="1"/>
</dbReference>
<evidence type="ECO:0000259" key="3">
    <source>
        <dbReference type="Pfam" id="PF25335"/>
    </source>
</evidence>
<protein>
    <recommendedName>
        <fullName evidence="6">Glycine-rich domain-containing protein-like</fullName>
    </recommendedName>
</protein>
<feature type="domain" description="GRDP C2" evidence="2">
    <location>
        <begin position="407"/>
        <end position="531"/>
    </location>
</feature>
<dbReference type="AlphaFoldDB" id="A0AAF0XNE7"/>
<feature type="chain" id="PRO_5042276898" description="Glycine-rich domain-containing protein-like" evidence="1">
    <location>
        <begin position="20"/>
        <end position="842"/>
    </location>
</feature>
<dbReference type="Pfam" id="PF07173">
    <property type="entry name" value="GRDP-like"/>
    <property type="match status" value="1"/>
</dbReference>
<dbReference type="InterPro" id="IPR057458">
    <property type="entry name" value="GRDP_C2"/>
</dbReference>
<keyword evidence="5" id="KW-1185">Reference proteome</keyword>
<reference evidence="4" key="1">
    <citation type="journal article" date="2016" name="Nat. Genet.">
        <title>A high-quality carrot genome assembly provides new insights into carotenoid accumulation and asterid genome evolution.</title>
        <authorList>
            <person name="Iorizzo M."/>
            <person name="Ellison S."/>
            <person name="Senalik D."/>
            <person name="Zeng P."/>
            <person name="Satapoomin P."/>
            <person name="Huang J."/>
            <person name="Bowman M."/>
            <person name="Iovene M."/>
            <person name="Sanseverino W."/>
            <person name="Cavagnaro P."/>
            <person name="Yildiz M."/>
            <person name="Macko-Podgorni A."/>
            <person name="Moranska E."/>
            <person name="Grzebelus E."/>
            <person name="Grzebelus D."/>
            <person name="Ashrafi H."/>
            <person name="Zheng Z."/>
            <person name="Cheng S."/>
            <person name="Spooner D."/>
            <person name="Van Deynze A."/>
            <person name="Simon P."/>
        </authorList>
    </citation>
    <scope>NUCLEOTIDE SEQUENCE</scope>
    <source>
        <tissue evidence="4">Leaf</tissue>
    </source>
</reference>
<proteinExistence type="predicted"/>
<dbReference type="InterPro" id="IPR009836">
    <property type="entry name" value="GRDP-like"/>
</dbReference>
<accession>A0AAF0XNE7</accession>
<dbReference type="InterPro" id="IPR057518">
    <property type="entry name" value="GRDP_C"/>
</dbReference>
<keyword evidence="1" id="KW-0732">Signal</keyword>
<gene>
    <name evidence="4" type="ORF">DCAR_0729708</name>
</gene>
<dbReference type="PANTHER" id="PTHR34365:SF7">
    <property type="entry name" value="GLYCINE-RICH DOMAIN-CONTAINING PROTEIN 1"/>
    <property type="match status" value="1"/>
</dbReference>
<name>A0AAF0XNE7_DAUCS</name>
<dbReference type="Pfam" id="PF25335">
    <property type="entry name" value="GRDP_C"/>
    <property type="match status" value="1"/>
</dbReference>
<evidence type="ECO:0000313" key="5">
    <source>
        <dbReference type="Proteomes" id="UP000077755"/>
    </source>
</evidence>
<dbReference type="Proteomes" id="UP000077755">
    <property type="component" value="Chromosome 7"/>
</dbReference>
<evidence type="ECO:0000259" key="2">
    <source>
        <dbReference type="Pfam" id="PF25334"/>
    </source>
</evidence>
<reference evidence="4" key="2">
    <citation type="submission" date="2022-03" db="EMBL/GenBank/DDBJ databases">
        <title>Draft title - Genomic analysis of global carrot germplasm unveils the trajectory of domestication and the origin of high carotenoid orange carrot.</title>
        <authorList>
            <person name="Iorizzo M."/>
            <person name="Ellison S."/>
            <person name="Senalik D."/>
            <person name="Macko-Podgorni A."/>
            <person name="Grzebelus D."/>
            <person name="Bostan H."/>
            <person name="Rolling W."/>
            <person name="Curaba J."/>
            <person name="Simon P."/>
        </authorList>
    </citation>
    <scope>NUCLEOTIDE SEQUENCE</scope>
    <source>
        <tissue evidence="4">Leaf</tissue>
    </source>
</reference>
<feature type="signal peptide" evidence="1">
    <location>
        <begin position="1"/>
        <end position="19"/>
    </location>
</feature>
<organism evidence="4 5">
    <name type="scientific">Daucus carota subsp. sativus</name>
    <name type="common">Carrot</name>
    <dbReference type="NCBI Taxonomy" id="79200"/>
    <lineage>
        <taxon>Eukaryota</taxon>
        <taxon>Viridiplantae</taxon>
        <taxon>Streptophyta</taxon>
        <taxon>Embryophyta</taxon>
        <taxon>Tracheophyta</taxon>
        <taxon>Spermatophyta</taxon>
        <taxon>Magnoliopsida</taxon>
        <taxon>eudicotyledons</taxon>
        <taxon>Gunneridae</taxon>
        <taxon>Pentapetalae</taxon>
        <taxon>asterids</taxon>
        <taxon>campanulids</taxon>
        <taxon>Apiales</taxon>
        <taxon>Apiaceae</taxon>
        <taxon>Apioideae</taxon>
        <taxon>Scandiceae</taxon>
        <taxon>Daucinae</taxon>
        <taxon>Daucus</taxon>
        <taxon>Daucus sect. Daucus</taxon>
    </lineage>
</organism>